<dbReference type="Proteomes" id="UP000706039">
    <property type="component" value="Unassembled WGS sequence"/>
</dbReference>
<dbReference type="EMBL" id="JAINVV010000004">
    <property type="protein sequence ID" value="MBY8821988.1"/>
    <property type="molecule type" value="Genomic_DNA"/>
</dbReference>
<keyword evidence="2" id="KW-1185">Reference proteome</keyword>
<accession>A0ABS7PL82</accession>
<proteinExistence type="predicted"/>
<evidence type="ECO:0000313" key="2">
    <source>
        <dbReference type="Proteomes" id="UP000706039"/>
    </source>
</evidence>
<organism evidence="1 2">
    <name type="scientific">Sphingomonas colocasiae</name>
    <dbReference type="NCBI Taxonomy" id="1848973"/>
    <lineage>
        <taxon>Bacteria</taxon>
        <taxon>Pseudomonadati</taxon>
        <taxon>Pseudomonadota</taxon>
        <taxon>Alphaproteobacteria</taxon>
        <taxon>Sphingomonadales</taxon>
        <taxon>Sphingomonadaceae</taxon>
        <taxon>Sphingomonas</taxon>
    </lineage>
</organism>
<comment type="caution">
    <text evidence="1">The sequence shown here is derived from an EMBL/GenBank/DDBJ whole genome shotgun (WGS) entry which is preliminary data.</text>
</comment>
<reference evidence="1 2" key="1">
    <citation type="submission" date="2021-08" db="EMBL/GenBank/DDBJ databases">
        <authorList>
            <person name="Tuo L."/>
        </authorList>
    </citation>
    <scope>NUCLEOTIDE SEQUENCE [LARGE SCALE GENOMIC DNA]</scope>
    <source>
        <strain evidence="1 2">JCM 31229</strain>
    </source>
</reference>
<name>A0ABS7PL82_9SPHN</name>
<gene>
    <name evidence="1" type="ORF">K7G82_06775</name>
</gene>
<protein>
    <submittedName>
        <fullName evidence="1">Uncharacterized protein</fullName>
    </submittedName>
</protein>
<sequence>MTLQPDQNRIHRPRITRARPYHGMAGAQRAATIDFHGISAFPARRP</sequence>
<dbReference type="RefSeq" id="WP_222989108.1">
    <property type="nucleotide sequence ID" value="NZ_JAINVV010000004.1"/>
</dbReference>
<evidence type="ECO:0000313" key="1">
    <source>
        <dbReference type="EMBL" id="MBY8821988.1"/>
    </source>
</evidence>